<evidence type="ECO:0000313" key="2">
    <source>
        <dbReference type="EMBL" id="GMF34372.1"/>
    </source>
</evidence>
<keyword evidence="3" id="KW-1185">Reference proteome</keyword>
<dbReference type="Proteomes" id="UP001165121">
    <property type="component" value="Unassembled WGS sequence"/>
</dbReference>
<evidence type="ECO:0000313" key="3">
    <source>
        <dbReference type="Proteomes" id="UP001165121"/>
    </source>
</evidence>
<dbReference type="OrthoDB" id="165301at2759"/>
<dbReference type="Gene3D" id="1.10.340.70">
    <property type="match status" value="1"/>
</dbReference>
<dbReference type="PANTHER" id="PTHR37984">
    <property type="entry name" value="PROTEIN CBG26694"/>
    <property type="match status" value="1"/>
</dbReference>
<dbReference type="Pfam" id="PF17921">
    <property type="entry name" value="Integrase_H2C2"/>
    <property type="match status" value="1"/>
</dbReference>
<sequence length="156" mass="17785">MRLHAVSMTGSTVISSLQLDARTKKAFQTSYGRDPVFKQLWKLGRASNEYEVILGLVYLRSDDSLRRLCVPNSRKLRLDVIHNAHNAAIMAHSGIRRTQRAAAQWYYWPSMDLDIKSYVQSCESCVKYKSSTGRKTGKLQPIPLSTACWMLSRRTS</sequence>
<gene>
    <name evidence="2" type="ORF">Pfra01_000881900</name>
</gene>
<comment type="caution">
    <text evidence="2">The sequence shown here is derived from an EMBL/GenBank/DDBJ whole genome shotgun (WGS) entry which is preliminary data.</text>
</comment>
<dbReference type="FunFam" id="1.10.340.70:FF:000001">
    <property type="entry name" value="Retrovirus-related Pol polyprotein from transposon gypsy-like Protein"/>
    <property type="match status" value="1"/>
</dbReference>
<organism evidence="2 3">
    <name type="scientific">Phytophthora fragariaefolia</name>
    <dbReference type="NCBI Taxonomy" id="1490495"/>
    <lineage>
        <taxon>Eukaryota</taxon>
        <taxon>Sar</taxon>
        <taxon>Stramenopiles</taxon>
        <taxon>Oomycota</taxon>
        <taxon>Peronosporomycetes</taxon>
        <taxon>Peronosporales</taxon>
        <taxon>Peronosporaceae</taxon>
        <taxon>Phytophthora</taxon>
    </lineage>
</organism>
<dbReference type="InterPro" id="IPR041588">
    <property type="entry name" value="Integrase_H2C2"/>
</dbReference>
<reference evidence="2" key="1">
    <citation type="submission" date="2023-04" db="EMBL/GenBank/DDBJ databases">
        <title>Phytophthora fragariaefolia NBRC 109709.</title>
        <authorList>
            <person name="Ichikawa N."/>
            <person name="Sato H."/>
            <person name="Tonouchi N."/>
        </authorList>
    </citation>
    <scope>NUCLEOTIDE SEQUENCE</scope>
    <source>
        <strain evidence="2">NBRC 109709</strain>
    </source>
</reference>
<protein>
    <submittedName>
        <fullName evidence="2">Unnamed protein product</fullName>
    </submittedName>
</protein>
<accession>A0A9W6X9Z6</accession>
<evidence type="ECO:0000259" key="1">
    <source>
        <dbReference type="Pfam" id="PF17921"/>
    </source>
</evidence>
<dbReference type="EMBL" id="BSXT01000804">
    <property type="protein sequence ID" value="GMF34372.1"/>
    <property type="molecule type" value="Genomic_DNA"/>
</dbReference>
<dbReference type="InterPro" id="IPR050951">
    <property type="entry name" value="Retrovirus_Pol_polyprotein"/>
</dbReference>
<dbReference type="AlphaFoldDB" id="A0A9W6X9Z6"/>
<name>A0A9W6X9Z6_9STRA</name>
<feature type="domain" description="Integrase zinc-binding" evidence="1">
    <location>
        <begin position="74"/>
        <end position="130"/>
    </location>
</feature>
<proteinExistence type="predicted"/>
<dbReference type="PANTHER" id="PTHR37984:SF15">
    <property type="entry name" value="INTEGRASE CATALYTIC DOMAIN-CONTAINING PROTEIN"/>
    <property type="match status" value="1"/>
</dbReference>